<feature type="region of interest" description="Disordered" evidence="11">
    <location>
        <begin position="446"/>
        <end position="467"/>
    </location>
</feature>
<evidence type="ECO:0000256" key="12">
    <source>
        <dbReference type="SAM" id="Phobius"/>
    </source>
</evidence>
<dbReference type="PANTHER" id="PTHR14043:SF2">
    <property type="entry name" value="HOMEOBOX PROTEIN CUT"/>
    <property type="match status" value="1"/>
</dbReference>
<evidence type="ECO:0000256" key="9">
    <source>
        <dbReference type="ARBA" id="ARBA00023136"/>
    </source>
</evidence>
<feature type="domain" description="Cux N-terminal" evidence="14">
    <location>
        <begin position="5"/>
        <end position="113"/>
    </location>
</feature>
<dbReference type="Pfam" id="PF25398">
    <property type="entry name" value="CUX1_N"/>
    <property type="match status" value="1"/>
</dbReference>
<dbReference type="Pfam" id="PF08172">
    <property type="entry name" value="CASP_C"/>
    <property type="match status" value="1"/>
</dbReference>
<accession>A0ABX6ESI6</accession>
<keyword evidence="16" id="KW-1185">Reference proteome</keyword>
<gene>
    <name evidence="15" type="primary">COY1</name>
    <name evidence="15" type="ORF">FIM1_490</name>
</gene>
<protein>
    <recommendedName>
        <fullName evidence="3">Protein CASP</fullName>
    </recommendedName>
</protein>
<evidence type="ECO:0000256" key="5">
    <source>
        <dbReference type="ARBA" id="ARBA00022692"/>
    </source>
</evidence>
<evidence type="ECO:0000256" key="6">
    <source>
        <dbReference type="ARBA" id="ARBA00022989"/>
    </source>
</evidence>
<dbReference type="Proteomes" id="UP000422736">
    <property type="component" value="Chromosome 1"/>
</dbReference>
<evidence type="ECO:0000256" key="7">
    <source>
        <dbReference type="ARBA" id="ARBA00023034"/>
    </source>
</evidence>
<dbReference type="EMBL" id="CP015054">
    <property type="protein sequence ID" value="QGN13844.1"/>
    <property type="molecule type" value="Genomic_DNA"/>
</dbReference>
<keyword evidence="7" id="KW-0333">Golgi apparatus</keyword>
<feature type="domain" description="CASP C-terminal" evidence="13">
    <location>
        <begin position="404"/>
        <end position="655"/>
    </location>
</feature>
<keyword evidence="5 12" id="KW-0812">Transmembrane</keyword>
<dbReference type="InterPro" id="IPR057476">
    <property type="entry name" value="Cux_N"/>
</dbReference>
<evidence type="ECO:0000256" key="10">
    <source>
        <dbReference type="SAM" id="Coils"/>
    </source>
</evidence>
<evidence type="ECO:0000256" key="1">
    <source>
        <dbReference type="ARBA" id="ARBA00004409"/>
    </source>
</evidence>
<feature type="region of interest" description="Disordered" evidence="11">
    <location>
        <begin position="257"/>
        <end position="276"/>
    </location>
</feature>
<comment type="similarity">
    <text evidence="2">Belongs to the CASP family.</text>
</comment>
<keyword evidence="9 12" id="KW-0472">Membrane</keyword>
<evidence type="ECO:0000256" key="2">
    <source>
        <dbReference type="ARBA" id="ARBA00006415"/>
    </source>
</evidence>
<keyword evidence="8 10" id="KW-0175">Coiled coil</keyword>
<evidence type="ECO:0000256" key="4">
    <source>
        <dbReference type="ARBA" id="ARBA00022448"/>
    </source>
</evidence>
<feature type="transmembrane region" description="Helical" evidence="12">
    <location>
        <begin position="633"/>
        <end position="653"/>
    </location>
</feature>
<evidence type="ECO:0000256" key="8">
    <source>
        <dbReference type="ARBA" id="ARBA00023054"/>
    </source>
</evidence>
<feature type="coiled-coil region" evidence="10">
    <location>
        <begin position="374"/>
        <end position="439"/>
    </location>
</feature>
<comment type="subcellular location">
    <subcellularLocation>
        <location evidence="1">Golgi apparatus membrane</location>
        <topology evidence="1">Single-pass type IV membrane protein</topology>
    </subcellularLocation>
</comment>
<evidence type="ECO:0000313" key="15">
    <source>
        <dbReference type="EMBL" id="QGN13844.1"/>
    </source>
</evidence>
<evidence type="ECO:0000313" key="16">
    <source>
        <dbReference type="Proteomes" id="UP000422736"/>
    </source>
</evidence>
<keyword evidence="4" id="KW-0813">Transport</keyword>
<keyword evidence="6 12" id="KW-1133">Transmembrane helix</keyword>
<reference evidence="15 16" key="1">
    <citation type="submission" date="2016-03" db="EMBL/GenBank/DDBJ databases">
        <title>How can Kluyveromyces marxianus grow so fast - potential evolutionary course in Saccharomyces Complex revealed by comparative genomics.</title>
        <authorList>
            <person name="Mo W."/>
            <person name="Lu W."/>
            <person name="Yang X."/>
            <person name="Qi J."/>
            <person name="Lv H."/>
        </authorList>
    </citation>
    <scope>NUCLEOTIDE SEQUENCE [LARGE SCALE GENOMIC DNA]</scope>
    <source>
        <strain evidence="15 16">FIM1</strain>
    </source>
</reference>
<evidence type="ECO:0000256" key="11">
    <source>
        <dbReference type="SAM" id="MobiDB-lite"/>
    </source>
</evidence>
<proteinExistence type="inferred from homology"/>
<feature type="coiled-coil region" evidence="10">
    <location>
        <begin position="500"/>
        <end position="534"/>
    </location>
</feature>
<dbReference type="PANTHER" id="PTHR14043">
    <property type="entry name" value="CCAAT DISPLACEMENT PROTEIN-RELATED"/>
    <property type="match status" value="1"/>
</dbReference>
<evidence type="ECO:0000256" key="3">
    <source>
        <dbReference type="ARBA" id="ARBA00018691"/>
    </source>
</evidence>
<sequence length="676" mass="76861">MSLTTYEHALSLWKQAGFSGLQSMLDESISKIKDLEGTSLESRKVLATETKQFKKLPDDEKLSQILKLVKQYQKEIDSLTARSNFSEKVVIELYEKLIEQPDPTGIIQSMIDELRKEDGSVNELKAENERLSAIVSKSADYDSVKKRLFDLEQSSAKTLSKRLVAKEKEITSKWEKKERNWNSREQELLKQLENMKNTNAALEKKIGTQRSLENEGDDDDIVFIDGANSAQTELLSQELEAAQVRIMSLESRNEELNAEVAKSKNDEQHDSELQEKEDKLNQLENENAKLVACLDEERKSAKRKLETIESQLNSFTLEANTYKAELDTLRRKMSNYSDYERIKEELNAMKKIEFGASSDENDSDDGNEEGDPVVASLKHANQKLQNNLVKVNTEKNKYMKEVNTLKSNIDTLNAKIQKLETLNAKLEADIEKVEDVTNQFSDTQSMMSGATRQISNRHKTTEKLSPTSSIIGIPEEREMDSFSGNLNNSSSILPIVTKQRDRFRAKNLELESQLKSVNQEQIKLRTQVKELKTDNARLYEKVKLLTTYSHNSNDGDSSNGNINAAAAAAAATTASATLDLESPFTEEYEESLHPLSGFKQKELDRYERRNMPPMERLFLSLAKVILANKKTRMLFMLYCIGLHALVMIMTIYVTSFTNYITPEVRSAKGTMIKTNE</sequence>
<dbReference type="InterPro" id="IPR012955">
    <property type="entry name" value="CASP_C"/>
</dbReference>
<organism evidence="15 16">
    <name type="scientific">Kluyveromyces marxianus</name>
    <name type="common">Yeast</name>
    <name type="synonym">Candida kefyr</name>
    <dbReference type="NCBI Taxonomy" id="4911"/>
    <lineage>
        <taxon>Eukaryota</taxon>
        <taxon>Fungi</taxon>
        <taxon>Dikarya</taxon>
        <taxon>Ascomycota</taxon>
        <taxon>Saccharomycotina</taxon>
        <taxon>Saccharomycetes</taxon>
        <taxon>Saccharomycetales</taxon>
        <taxon>Saccharomycetaceae</taxon>
        <taxon>Kluyveromyces</taxon>
    </lineage>
</organism>
<evidence type="ECO:0000259" key="14">
    <source>
        <dbReference type="Pfam" id="PF25398"/>
    </source>
</evidence>
<evidence type="ECO:0000259" key="13">
    <source>
        <dbReference type="Pfam" id="PF08172"/>
    </source>
</evidence>
<name>A0ABX6ESI6_KLUMA</name>